<dbReference type="SMART" id="SM01130">
    <property type="entry name" value="DHDPS"/>
    <property type="match status" value="1"/>
</dbReference>
<organism evidence="6 7">
    <name type="scientific">Rothia santali</name>
    <dbReference type="NCBI Taxonomy" id="2949643"/>
    <lineage>
        <taxon>Bacteria</taxon>
        <taxon>Bacillati</taxon>
        <taxon>Actinomycetota</taxon>
        <taxon>Actinomycetes</taxon>
        <taxon>Micrococcales</taxon>
        <taxon>Micrococcaceae</taxon>
        <taxon>Rothia</taxon>
    </lineage>
</organism>
<gene>
    <name evidence="6" type="ORF">NBM05_00265</name>
</gene>
<protein>
    <submittedName>
        <fullName evidence="6">Dihydrodipicolinate synthase family protein</fullName>
    </submittedName>
</protein>
<dbReference type="EMBL" id="JANAFB010000001">
    <property type="protein sequence ID" value="MCP3424508.1"/>
    <property type="molecule type" value="Genomic_DNA"/>
</dbReference>
<reference evidence="6" key="1">
    <citation type="submission" date="2022-06" db="EMBL/GenBank/DDBJ databases">
        <title>Rothia sp. isolated from sandalwood seedling.</title>
        <authorList>
            <person name="Tuikhar N."/>
            <person name="Kirdat K."/>
            <person name="Thorat V."/>
            <person name="Swetha P."/>
            <person name="Padma S."/>
            <person name="Sundararaj R."/>
            <person name="Yadav A."/>
        </authorList>
    </citation>
    <scope>NUCLEOTIDE SEQUENCE</scope>
    <source>
        <strain evidence="6">AR01</strain>
    </source>
</reference>
<dbReference type="InterPro" id="IPR020625">
    <property type="entry name" value="Schiff_base-form_aldolases_AS"/>
</dbReference>
<evidence type="ECO:0000256" key="2">
    <source>
        <dbReference type="ARBA" id="ARBA00023239"/>
    </source>
</evidence>
<comment type="caution">
    <text evidence="6">The sequence shown here is derived from an EMBL/GenBank/DDBJ whole genome shotgun (WGS) entry which is preliminary data.</text>
</comment>
<dbReference type="InterPro" id="IPR002220">
    <property type="entry name" value="DapA-like"/>
</dbReference>
<name>A0A9X2KGU9_9MICC</name>
<dbReference type="CDD" id="cd00408">
    <property type="entry name" value="DHDPS-like"/>
    <property type="match status" value="1"/>
</dbReference>
<dbReference type="PIRSF" id="PIRSF001365">
    <property type="entry name" value="DHDPS"/>
    <property type="match status" value="1"/>
</dbReference>
<evidence type="ECO:0000256" key="5">
    <source>
        <dbReference type="PIRSR" id="PIRSR001365-1"/>
    </source>
</evidence>
<evidence type="ECO:0000256" key="4">
    <source>
        <dbReference type="PIRNR" id="PIRNR001365"/>
    </source>
</evidence>
<dbReference type="SUPFAM" id="SSF51569">
    <property type="entry name" value="Aldolase"/>
    <property type="match status" value="1"/>
</dbReference>
<keyword evidence="7" id="KW-1185">Reference proteome</keyword>
<dbReference type="RefSeq" id="WP_254164113.1">
    <property type="nucleotide sequence ID" value="NZ_JANAFB010000001.1"/>
</dbReference>
<dbReference type="GO" id="GO:0044281">
    <property type="term" value="P:small molecule metabolic process"/>
    <property type="evidence" value="ECO:0007669"/>
    <property type="project" value="UniProtKB-ARBA"/>
</dbReference>
<dbReference type="AlphaFoldDB" id="A0A9X2KGU9"/>
<dbReference type="PANTHER" id="PTHR12128">
    <property type="entry name" value="DIHYDRODIPICOLINATE SYNTHASE"/>
    <property type="match status" value="1"/>
</dbReference>
<proteinExistence type="inferred from homology"/>
<evidence type="ECO:0000313" key="7">
    <source>
        <dbReference type="Proteomes" id="UP001139502"/>
    </source>
</evidence>
<feature type="active site" description="Proton donor/acceptor" evidence="5">
    <location>
        <position position="135"/>
    </location>
</feature>
<comment type="similarity">
    <text evidence="1 4">Belongs to the DapA family.</text>
</comment>
<sequence length="302" mass="31862">MDFRGVLAYPITPLLGGGAIDHAELFSHVAQVCEAGPDGVVVLGTSGGFAYLSREERREVVETAVAAAQGTGVPVAAGISAMTTAEVQRLAWDAENAGADGYVLNALSYIPLTSAEVADQVETLVQSTALPLCVYNNPVTTGFDLPVELAADLAELETVVAFKDTAADRETFERRRAYLAARRRPDELAHGLSSARLMLEEACPADAWHSGLVAFFPREFARLFAVANGAEGGQEAERLRVALAGLNRVIMGIRPVSGLHALARETGVATAPPRRPLGPVTRDDAETLASAVAMVRWAAADL</sequence>
<keyword evidence="3" id="KW-0704">Schiff base</keyword>
<evidence type="ECO:0000256" key="3">
    <source>
        <dbReference type="ARBA" id="ARBA00023270"/>
    </source>
</evidence>
<dbReference type="Proteomes" id="UP001139502">
    <property type="component" value="Unassembled WGS sequence"/>
</dbReference>
<dbReference type="PROSITE" id="PS00666">
    <property type="entry name" value="DHDPS_2"/>
    <property type="match status" value="1"/>
</dbReference>
<evidence type="ECO:0000256" key="1">
    <source>
        <dbReference type="ARBA" id="ARBA00007592"/>
    </source>
</evidence>
<keyword evidence="2 4" id="KW-0456">Lyase</keyword>
<accession>A0A9X2KGU9</accession>
<dbReference type="PANTHER" id="PTHR12128:SF66">
    <property type="entry name" value="4-HYDROXY-2-OXOGLUTARATE ALDOLASE, MITOCHONDRIAL"/>
    <property type="match status" value="1"/>
</dbReference>
<feature type="active site" description="Schiff-base intermediate with substrate" evidence="5">
    <location>
        <position position="163"/>
    </location>
</feature>
<dbReference type="GO" id="GO:0008840">
    <property type="term" value="F:4-hydroxy-tetrahydrodipicolinate synthase activity"/>
    <property type="evidence" value="ECO:0007669"/>
    <property type="project" value="TreeGrafter"/>
</dbReference>
<dbReference type="Gene3D" id="3.20.20.70">
    <property type="entry name" value="Aldolase class I"/>
    <property type="match status" value="1"/>
</dbReference>
<dbReference type="PRINTS" id="PR00146">
    <property type="entry name" value="DHPICSNTHASE"/>
</dbReference>
<dbReference type="Pfam" id="PF00701">
    <property type="entry name" value="DHDPS"/>
    <property type="match status" value="1"/>
</dbReference>
<dbReference type="InterPro" id="IPR013785">
    <property type="entry name" value="Aldolase_TIM"/>
</dbReference>
<evidence type="ECO:0000313" key="6">
    <source>
        <dbReference type="EMBL" id="MCP3424508.1"/>
    </source>
</evidence>